<reference evidence="2 3" key="1">
    <citation type="submission" date="2015-06" db="EMBL/GenBank/DDBJ databases">
        <title>Draft genome of the ant-associated black yeast Phialophora attae CBS 131958.</title>
        <authorList>
            <person name="Moreno L.F."/>
            <person name="Stielow B.J."/>
            <person name="de Hoog S."/>
            <person name="Vicente V.A."/>
            <person name="Weiss V.A."/>
            <person name="de Vries M."/>
            <person name="Cruz L.M."/>
            <person name="Souza E.M."/>
        </authorList>
    </citation>
    <scope>NUCLEOTIDE SEQUENCE [LARGE SCALE GENOMIC DNA]</scope>
    <source>
        <strain evidence="2 3">CBS 131958</strain>
    </source>
</reference>
<dbReference type="OrthoDB" id="3765895at2759"/>
<dbReference type="AlphaFoldDB" id="A0A0N1P0N0"/>
<dbReference type="InterPro" id="IPR011051">
    <property type="entry name" value="RmlC_Cupin_sf"/>
</dbReference>
<dbReference type="RefSeq" id="XP_018003528.1">
    <property type="nucleotide sequence ID" value="XM_018147367.1"/>
</dbReference>
<evidence type="ECO:0000313" key="3">
    <source>
        <dbReference type="Proteomes" id="UP000038010"/>
    </source>
</evidence>
<dbReference type="GeneID" id="28739247"/>
<sequence>MATKPSRTIPPGVRDPSRRWISNKVMQDRIQILKYGYETTGAKTEAVLWCKPGGGPPLHYHLAYSERFTARTGNLIVYVDGTKHVLTPGESATVKQGQVHRFTAEGDEEIEFSGEVLPSHPGLRGGCI</sequence>
<feature type="domain" description="Cupin type-2" evidence="1">
    <location>
        <begin position="51"/>
        <end position="112"/>
    </location>
</feature>
<organism evidence="2 3">
    <name type="scientific">Cyphellophora attinorum</name>
    <dbReference type="NCBI Taxonomy" id="1664694"/>
    <lineage>
        <taxon>Eukaryota</taxon>
        <taxon>Fungi</taxon>
        <taxon>Dikarya</taxon>
        <taxon>Ascomycota</taxon>
        <taxon>Pezizomycotina</taxon>
        <taxon>Eurotiomycetes</taxon>
        <taxon>Chaetothyriomycetidae</taxon>
        <taxon>Chaetothyriales</taxon>
        <taxon>Cyphellophoraceae</taxon>
        <taxon>Cyphellophora</taxon>
    </lineage>
</organism>
<dbReference type="Pfam" id="PF07883">
    <property type="entry name" value="Cupin_2"/>
    <property type="match status" value="1"/>
</dbReference>
<dbReference type="SUPFAM" id="SSF51182">
    <property type="entry name" value="RmlC-like cupins"/>
    <property type="match status" value="1"/>
</dbReference>
<gene>
    <name evidence="2" type="ORF">AB675_7030</name>
</gene>
<keyword evidence="3" id="KW-1185">Reference proteome</keyword>
<name>A0A0N1P0N0_9EURO</name>
<dbReference type="InterPro" id="IPR013096">
    <property type="entry name" value="Cupin_2"/>
</dbReference>
<dbReference type="InterPro" id="IPR014710">
    <property type="entry name" value="RmlC-like_jellyroll"/>
</dbReference>
<evidence type="ECO:0000313" key="2">
    <source>
        <dbReference type="EMBL" id="KPI43565.1"/>
    </source>
</evidence>
<dbReference type="EMBL" id="LFJN01000005">
    <property type="protein sequence ID" value="KPI43565.1"/>
    <property type="molecule type" value="Genomic_DNA"/>
</dbReference>
<dbReference type="Gene3D" id="2.60.120.10">
    <property type="entry name" value="Jelly Rolls"/>
    <property type="match status" value="1"/>
</dbReference>
<dbReference type="Proteomes" id="UP000038010">
    <property type="component" value="Unassembled WGS sequence"/>
</dbReference>
<accession>A0A0N1P0N0</accession>
<dbReference type="VEuPathDB" id="FungiDB:AB675_7030"/>
<comment type="caution">
    <text evidence="2">The sequence shown here is derived from an EMBL/GenBank/DDBJ whole genome shotgun (WGS) entry which is preliminary data.</text>
</comment>
<protein>
    <recommendedName>
        <fullName evidence="1">Cupin type-2 domain-containing protein</fullName>
    </recommendedName>
</protein>
<evidence type="ECO:0000259" key="1">
    <source>
        <dbReference type="Pfam" id="PF07883"/>
    </source>
</evidence>
<proteinExistence type="predicted"/>